<comment type="caution">
    <text evidence="13">The sequence shown here is derived from an EMBL/GenBank/DDBJ whole genome shotgun (WGS) entry which is preliminary data.</text>
</comment>
<evidence type="ECO:0000313" key="13">
    <source>
        <dbReference type="EMBL" id="KAK2165464.1"/>
    </source>
</evidence>
<dbReference type="GO" id="GO:0005886">
    <property type="term" value="C:plasma membrane"/>
    <property type="evidence" value="ECO:0007669"/>
    <property type="project" value="UniProtKB-SubCell"/>
</dbReference>
<dbReference type="SUPFAM" id="SSF81321">
    <property type="entry name" value="Family A G protein-coupled receptor-like"/>
    <property type="match status" value="1"/>
</dbReference>
<keyword evidence="8 9" id="KW-0807">Transducer</keyword>
<evidence type="ECO:0000256" key="8">
    <source>
        <dbReference type="ARBA" id="ARBA00023224"/>
    </source>
</evidence>
<keyword evidence="3 9" id="KW-0812">Transmembrane</keyword>
<dbReference type="Proteomes" id="UP001209878">
    <property type="component" value="Unassembled WGS sequence"/>
</dbReference>
<organism evidence="13 14">
    <name type="scientific">Ridgeia piscesae</name>
    <name type="common">Tubeworm</name>
    <dbReference type="NCBI Taxonomy" id="27915"/>
    <lineage>
        <taxon>Eukaryota</taxon>
        <taxon>Metazoa</taxon>
        <taxon>Spiralia</taxon>
        <taxon>Lophotrochozoa</taxon>
        <taxon>Annelida</taxon>
        <taxon>Polychaeta</taxon>
        <taxon>Sedentaria</taxon>
        <taxon>Canalipalpata</taxon>
        <taxon>Sabellida</taxon>
        <taxon>Siboglinidae</taxon>
        <taxon>Ridgeia</taxon>
    </lineage>
</organism>
<dbReference type="Pfam" id="PF00001">
    <property type="entry name" value="7tm_1"/>
    <property type="match status" value="1"/>
</dbReference>
<accession>A0AAD9K627</accession>
<comment type="similarity">
    <text evidence="9">Belongs to the G-protein coupled receptor 1 family.</text>
</comment>
<feature type="transmembrane region" description="Helical" evidence="11">
    <location>
        <begin position="313"/>
        <end position="335"/>
    </location>
</feature>
<evidence type="ECO:0000256" key="9">
    <source>
        <dbReference type="RuleBase" id="RU000688"/>
    </source>
</evidence>
<dbReference type="InterPro" id="IPR000276">
    <property type="entry name" value="GPCR_Rhodpsn"/>
</dbReference>
<feature type="transmembrane region" description="Helical" evidence="11">
    <location>
        <begin position="71"/>
        <end position="94"/>
    </location>
</feature>
<proteinExistence type="inferred from homology"/>
<dbReference type="SMART" id="SM01381">
    <property type="entry name" value="7TM_GPCR_Srsx"/>
    <property type="match status" value="1"/>
</dbReference>
<feature type="transmembrane region" description="Helical" evidence="11">
    <location>
        <begin position="27"/>
        <end position="50"/>
    </location>
</feature>
<name>A0AAD9K627_RIDPI</name>
<dbReference type="PROSITE" id="PS50262">
    <property type="entry name" value="G_PROTEIN_RECEP_F1_2"/>
    <property type="match status" value="1"/>
</dbReference>
<feature type="domain" description="G-protein coupled receptors family 1 profile" evidence="12">
    <location>
        <begin position="51"/>
        <end position="332"/>
    </location>
</feature>
<gene>
    <name evidence="13" type="ORF">NP493_1363g00042</name>
</gene>
<evidence type="ECO:0000313" key="14">
    <source>
        <dbReference type="Proteomes" id="UP001209878"/>
    </source>
</evidence>
<dbReference type="CDD" id="cd00637">
    <property type="entry name" value="7tm_classA_rhodopsin-like"/>
    <property type="match status" value="1"/>
</dbReference>
<dbReference type="Gene3D" id="1.20.1070.10">
    <property type="entry name" value="Rhodopsin 7-helix transmembrane proteins"/>
    <property type="match status" value="1"/>
</dbReference>
<evidence type="ECO:0000256" key="4">
    <source>
        <dbReference type="ARBA" id="ARBA00022989"/>
    </source>
</evidence>
<dbReference type="PRINTS" id="PR00237">
    <property type="entry name" value="GPCRRHODOPSN"/>
</dbReference>
<evidence type="ECO:0000256" key="10">
    <source>
        <dbReference type="SAM" id="MobiDB-lite"/>
    </source>
</evidence>
<feature type="transmembrane region" description="Helical" evidence="11">
    <location>
        <begin position="106"/>
        <end position="127"/>
    </location>
</feature>
<keyword evidence="4 11" id="KW-1133">Transmembrane helix</keyword>
<sequence>MGGDRTVLESMANVSAWNNTDTGEFSLLVPLGLIAILRVILCCFFCLGVVGNVLTITSIAMTRSLQSVPNIYLCSLAASDLTLCTFAMPSTFVGYTVHIPDELCGVLAEVIFTCITVSLMSITMVAVNRYVLVVKPRHYYVTIYTTRNVKISIATIWLLGLLYGTPPHFGFGEYVYNHKMGGCFARGDTFDSWLFLKIFGGGLSLFPAMLVSLFCYISIGITFSRSRAKVSNAPADQQTQTCSSVIQQPGAATAATSSVGPSNEKKPDTAARRKSTVTLLKKLAIVWGLFMCCWLPLALTHSADLTGQVDPRVLHVAFALAQCNSAMNVITYGALSKDIRAAYRRTLRCKRA</sequence>
<feature type="transmembrane region" description="Helical" evidence="11">
    <location>
        <begin position="283"/>
        <end position="301"/>
    </location>
</feature>
<dbReference type="AlphaFoldDB" id="A0AAD9K627"/>
<feature type="transmembrane region" description="Helical" evidence="11">
    <location>
        <begin position="148"/>
        <end position="165"/>
    </location>
</feature>
<dbReference type="PANTHER" id="PTHR24248">
    <property type="entry name" value="ADRENERGIC RECEPTOR-RELATED G-PROTEIN COUPLED RECEPTOR"/>
    <property type="match status" value="1"/>
</dbReference>
<dbReference type="PROSITE" id="PS00237">
    <property type="entry name" value="G_PROTEIN_RECEP_F1_1"/>
    <property type="match status" value="1"/>
</dbReference>
<evidence type="ECO:0000256" key="3">
    <source>
        <dbReference type="ARBA" id="ARBA00022692"/>
    </source>
</evidence>
<evidence type="ECO:0000259" key="12">
    <source>
        <dbReference type="PROSITE" id="PS50262"/>
    </source>
</evidence>
<keyword evidence="14" id="KW-1185">Reference proteome</keyword>
<keyword evidence="5 9" id="KW-0297">G-protein coupled receptor</keyword>
<feature type="region of interest" description="Disordered" evidence="10">
    <location>
        <begin position="252"/>
        <end position="271"/>
    </location>
</feature>
<comment type="subcellular location">
    <subcellularLocation>
        <location evidence="1">Cell membrane</location>
        <topology evidence="1">Multi-pass membrane protein</topology>
    </subcellularLocation>
</comment>
<evidence type="ECO:0000256" key="2">
    <source>
        <dbReference type="ARBA" id="ARBA00022475"/>
    </source>
</evidence>
<evidence type="ECO:0000256" key="11">
    <source>
        <dbReference type="SAM" id="Phobius"/>
    </source>
</evidence>
<feature type="transmembrane region" description="Helical" evidence="11">
    <location>
        <begin position="194"/>
        <end position="219"/>
    </location>
</feature>
<dbReference type="InterPro" id="IPR017452">
    <property type="entry name" value="GPCR_Rhodpsn_7TM"/>
</dbReference>
<reference evidence="13" key="1">
    <citation type="journal article" date="2023" name="Mol. Biol. Evol.">
        <title>Third-Generation Sequencing Reveals the Adaptive Role of the Epigenome in Three Deep-Sea Polychaetes.</title>
        <authorList>
            <person name="Perez M."/>
            <person name="Aroh O."/>
            <person name="Sun Y."/>
            <person name="Lan Y."/>
            <person name="Juniper S.K."/>
            <person name="Young C.R."/>
            <person name="Angers B."/>
            <person name="Qian P.Y."/>
        </authorList>
    </citation>
    <scope>NUCLEOTIDE SEQUENCE</scope>
    <source>
        <strain evidence="13">R07B-5</strain>
    </source>
</reference>
<evidence type="ECO:0000256" key="6">
    <source>
        <dbReference type="ARBA" id="ARBA00023136"/>
    </source>
</evidence>
<keyword evidence="6 11" id="KW-0472">Membrane</keyword>
<dbReference type="GO" id="GO:0004930">
    <property type="term" value="F:G protein-coupled receptor activity"/>
    <property type="evidence" value="ECO:0007669"/>
    <property type="project" value="UniProtKB-KW"/>
</dbReference>
<protein>
    <recommendedName>
        <fullName evidence="12">G-protein coupled receptors family 1 profile domain-containing protein</fullName>
    </recommendedName>
</protein>
<keyword evidence="2" id="KW-1003">Cell membrane</keyword>
<evidence type="ECO:0000256" key="7">
    <source>
        <dbReference type="ARBA" id="ARBA00023170"/>
    </source>
</evidence>
<evidence type="ECO:0000256" key="1">
    <source>
        <dbReference type="ARBA" id="ARBA00004651"/>
    </source>
</evidence>
<evidence type="ECO:0000256" key="5">
    <source>
        <dbReference type="ARBA" id="ARBA00023040"/>
    </source>
</evidence>
<keyword evidence="7 9" id="KW-0675">Receptor</keyword>
<dbReference type="EMBL" id="JAODUO010001363">
    <property type="protein sequence ID" value="KAK2165464.1"/>
    <property type="molecule type" value="Genomic_DNA"/>
</dbReference>